<dbReference type="EMBL" id="JAOVZO020000019">
    <property type="protein sequence ID" value="MDC8014828.1"/>
    <property type="molecule type" value="Genomic_DNA"/>
</dbReference>
<reference evidence="2" key="1">
    <citation type="submission" date="2023-02" db="EMBL/GenBank/DDBJ databases">
        <title>Tahibacter soli sp. nov. isolated from soil.</title>
        <authorList>
            <person name="Baek J.H."/>
            <person name="Lee J.K."/>
            <person name="Choi D.G."/>
            <person name="Jeon C.O."/>
        </authorList>
    </citation>
    <scope>NUCLEOTIDE SEQUENCE</scope>
    <source>
        <strain evidence="2">BL</strain>
    </source>
</reference>
<feature type="transmembrane region" description="Helical" evidence="1">
    <location>
        <begin position="68"/>
        <end position="88"/>
    </location>
</feature>
<name>A0A9X3YQ34_9GAMM</name>
<keyword evidence="3" id="KW-1185">Reference proteome</keyword>
<evidence type="ECO:0000313" key="2">
    <source>
        <dbReference type="EMBL" id="MDC8014828.1"/>
    </source>
</evidence>
<protein>
    <submittedName>
        <fullName evidence="2">Uncharacterized protein</fullName>
    </submittedName>
</protein>
<comment type="caution">
    <text evidence="2">The sequence shown here is derived from an EMBL/GenBank/DDBJ whole genome shotgun (WGS) entry which is preliminary data.</text>
</comment>
<organism evidence="2 3">
    <name type="scientific">Tahibacter soli</name>
    <dbReference type="NCBI Taxonomy" id="2983605"/>
    <lineage>
        <taxon>Bacteria</taxon>
        <taxon>Pseudomonadati</taxon>
        <taxon>Pseudomonadota</taxon>
        <taxon>Gammaproteobacteria</taxon>
        <taxon>Lysobacterales</taxon>
        <taxon>Rhodanobacteraceae</taxon>
        <taxon>Tahibacter</taxon>
    </lineage>
</organism>
<dbReference type="RefSeq" id="WP_263540932.1">
    <property type="nucleotide sequence ID" value="NZ_JAOVZO020000019.1"/>
</dbReference>
<dbReference type="AlphaFoldDB" id="A0A9X3YQ34"/>
<sequence length="165" mass="16964">MNVIALSRSPYAALSPLALATVVVAALDLVEVSAFYALYQGVPPIRIGQSIASGLIGADAYRGGLSTAFLGVALHTAIMGVIVGVYAFGAARLPALARRWFVAGMAYGLAVYVVMNAVVVPLSAAVVGARSWPVVVNGLAAHLFAVGVPIAWCVARVRRQFGASP</sequence>
<keyword evidence="1" id="KW-0812">Transmembrane</keyword>
<dbReference type="Proteomes" id="UP001139971">
    <property type="component" value="Unassembled WGS sequence"/>
</dbReference>
<keyword evidence="1" id="KW-1133">Transmembrane helix</keyword>
<evidence type="ECO:0000256" key="1">
    <source>
        <dbReference type="SAM" id="Phobius"/>
    </source>
</evidence>
<keyword evidence="1" id="KW-0472">Membrane</keyword>
<accession>A0A9X3YQ34</accession>
<gene>
    <name evidence="2" type="ORF">OD750_019965</name>
</gene>
<feature type="transmembrane region" description="Helical" evidence="1">
    <location>
        <begin position="100"/>
        <end position="122"/>
    </location>
</feature>
<feature type="transmembrane region" description="Helical" evidence="1">
    <location>
        <begin position="134"/>
        <end position="155"/>
    </location>
</feature>
<proteinExistence type="predicted"/>
<evidence type="ECO:0000313" key="3">
    <source>
        <dbReference type="Proteomes" id="UP001139971"/>
    </source>
</evidence>